<evidence type="ECO:0000259" key="1">
    <source>
        <dbReference type="Pfam" id="PF05618"/>
    </source>
</evidence>
<sequence>MLSLALKKYSLSYGDCIPVTAIDKEWRMLQPLSVGRSTVFVSVAIIASLNIAGCGKMSGELQTSAQSTVSSDTKAIIGQSEKMRLIAAQLDFQARIDTGAANTSLHAIDLQVEGGASDKMQDNIGKTLHFTTENEAGEQRRLAAKILKTTTVNNAQGSEVRYLVELDIGFEDQHRLVAVNLRDRSHMDYKLLIGRNWLAGRYVVDVAEKRLIGPTALIKVKEAELTFKTRIDTGAVENSLHAIDLKIDNEDPTNMDNNIGKWLNFTTENERGETKRLRARIVDTSLIRNAQGSEVRYMVELTLGEPGFEYPVKVNLKDRSQMTNKLLIGRNWLQGHYLVDVTLDKAQD</sequence>
<feature type="domain" description="Retropepsin-like aspartic endopeptidase" evidence="1">
    <location>
        <begin position="219"/>
        <end position="346"/>
    </location>
</feature>
<dbReference type="SUPFAM" id="SSF50630">
    <property type="entry name" value="Acid proteases"/>
    <property type="match status" value="2"/>
</dbReference>
<accession>A0ABP2Z5S2</accession>
<evidence type="ECO:0000313" key="2">
    <source>
        <dbReference type="EMBL" id="ESE42141.1"/>
    </source>
</evidence>
<organism evidence="2 3">
    <name type="scientific">Shewanella decolorationis S12</name>
    <dbReference type="NCBI Taxonomy" id="1353536"/>
    <lineage>
        <taxon>Bacteria</taxon>
        <taxon>Pseudomonadati</taxon>
        <taxon>Pseudomonadota</taxon>
        <taxon>Gammaproteobacteria</taxon>
        <taxon>Alteromonadales</taxon>
        <taxon>Shewanellaceae</taxon>
        <taxon>Shewanella</taxon>
    </lineage>
</organism>
<gene>
    <name evidence="2" type="ORF">SHD_1211</name>
</gene>
<evidence type="ECO:0000313" key="3">
    <source>
        <dbReference type="Proteomes" id="UP000017548"/>
    </source>
</evidence>
<comment type="caution">
    <text evidence="2">The sequence shown here is derived from an EMBL/GenBank/DDBJ whole genome shotgun (WGS) entry which is preliminary data.</text>
</comment>
<dbReference type="Gene3D" id="2.40.70.10">
    <property type="entry name" value="Acid Proteases"/>
    <property type="match status" value="2"/>
</dbReference>
<feature type="domain" description="Retropepsin-like aspartic endopeptidase" evidence="1">
    <location>
        <begin position="76"/>
        <end position="212"/>
    </location>
</feature>
<dbReference type="Pfam" id="PF05618">
    <property type="entry name" value="Zn_protease"/>
    <property type="match status" value="2"/>
</dbReference>
<name>A0ABP2Z5S2_9GAMM</name>
<proteinExistence type="predicted"/>
<dbReference type="PANTHER" id="PTHR38037">
    <property type="entry name" value="ZN_PROTEASE DOMAIN-CONTAINING PROTEIN"/>
    <property type="match status" value="1"/>
</dbReference>
<keyword evidence="3" id="KW-1185">Reference proteome</keyword>
<protein>
    <submittedName>
        <fullName evidence="2">Exported protein</fullName>
    </submittedName>
</protein>
<dbReference type="Proteomes" id="UP000017548">
    <property type="component" value="Unassembled WGS sequence"/>
</dbReference>
<dbReference type="InterPro" id="IPR021109">
    <property type="entry name" value="Peptidase_aspartic_dom_sf"/>
</dbReference>
<dbReference type="InterPro" id="IPR008503">
    <property type="entry name" value="Asp_endopeptidase"/>
</dbReference>
<dbReference type="PANTHER" id="PTHR38037:SF2">
    <property type="entry name" value="ATP-DEPENDENT ZINC PROTEASE DOMAIN-CONTAINING PROTEIN-RELATED"/>
    <property type="match status" value="1"/>
</dbReference>
<reference evidence="2 3" key="1">
    <citation type="journal article" date="2013" name="Genome Announc.">
        <title>Draft Genome Sequence of Shewanella decolorationis S12, a Dye-Degrading Bacterium Isolated from a Wastewater Treatment Plant.</title>
        <authorList>
            <person name="Xu M."/>
            <person name="Fang Y."/>
            <person name="Liu J."/>
            <person name="Chen X."/>
            <person name="Sun G."/>
            <person name="Guo J."/>
            <person name="Hua Z."/>
            <person name="Tu Q."/>
            <person name="Wu L."/>
            <person name="Zhou J."/>
            <person name="Liu X."/>
        </authorList>
    </citation>
    <scope>NUCLEOTIDE SEQUENCE [LARGE SCALE GENOMIC DNA]</scope>
    <source>
        <strain evidence="2 3">S12</strain>
    </source>
</reference>
<dbReference type="EMBL" id="AXZL01000055">
    <property type="protein sequence ID" value="ESE42141.1"/>
    <property type="molecule type" value="Genomic_DNA"/>
</dbReference>